<proteinExistence type="predicted"/>
<protein>
    <submittedName>
        <fullName evidence="1">Uncharacterized protein</fullName>
    </submittedName>
</protein>
<reference evidence="2" key="1">
    <citation type="submission" date="2016-10" db="EMBL/GenBank/DDBJ databases">
        <authorList>
            <person name="Varghese N."/>
            <person name="Submissions S."/>
        </authorList>
    </citation>
    <scope>NUCLEOTIDE SEQUENCE [LARGE SCALE GENOMIC DNA]</scope>
    <source>
        <strain evidence="2">DSM 18130</strain>
    </source>
</reference>
<evidence type="ECO:0000313" key="1">
    <source>
        <dbReference type="EMBL" id="SFA54911.1"/>
    </source>
</evidence>
<dbReference type="EMBL" id="FOJM01000014">
    <property type="protein sequence ID" value="SFA54911.1"/>
    <property type="molecule type" value="Genomic_DNA"/>
</dbReference>
<keyword evidence="2" id="KW-1185">Reference proteome</keyword>
<dbReference type="OrthoDB" id="9828344at2"/>
<name>A0A1I0TSW1_9SPHI</name>
<dbReference type="Proteomes" id="UP000198836">
    <property type="component" value="Unassembled WGS sequence"/>
</dbReference>
<sequence length="148" mass="17456">MKILKENYILVDGSVNLSYFETHSTITGSYDTRSSWRRALENTSILAYTISYWAGNEKKDKYFVSYNRTLEMQCDFEDLEKDVDQIIEIKKKMHLSLSEFLKENCQSFYSSLKFVPQTFGEYDITREKSSINRAMVEKAFEDLSNEEK</sequence>
<gene>
    <name evidence="1" type="ORF">SAMN04488511_11441</name>
</gene>
<evidence type="ECO:0000313" key="2">
    <source>
        <dbReference type="Proteomes" id="UP000198836"/>
    </source>
</evidence>
<organism evidence="1 2">
    <name type="scientific">Pedobacter suwonensis</name>
    <dbReference type="NCBI Taxonomy" id="332999"/>
    <lineage>
        <taxon>Bacteria</taxon>
        <taxon>Pseudomonadati</taxon>
        <taxon>Bacteroidota</taxon>
        <taxon>Sphingobacteriia</taxon>
        <taxon>Sphingobacteriales</taxon>
        <taxon>Sphingobacteriaceae</taxon>
        <taxon>Pedobacter</taxon>
    </lineage>
</organism>
<accession>A0A1I0TSW1</accession>
<dbReference type="AlphaFoldDB" id="A0A1I0TSW1"/>
<dbReference type="RefSeq" id="WP_090985747.1">
    <property type="nucleotide sequence ID" value="NZ_FOJM01000014.1"/>
</dbReference>